<dbReference type="AlphaFoldDB" id="A0AA88HA55"/>
<evidence type="ECO:0000313" key="3">
    <source>
        <dbReference type="EMBL" id="KAK2701672.1"/>
    </source>
</evidence>
<organism evidence="3 4">
    <name type="scientific">Artemia franciscana</name>
    <name type="common">Brine shrimp</name>
    <name type="synonym">Artemia sanfranciscana</name>
    <dbReference type="NCBI Taxonomy" id="6661"/>
    <lineage>
        <taxon>Eukaryota</taxon>
        <taxon>Metazoa</taxon>
        <taxon>Ecdysozoa</taxon>
        <taxon>Arthropoda</taxon>
        <taxon>Crustacea</taxon>
        <taxon>Branchiopoda</taxon>
        <taxon>Anostraca</taxon>
        <taxon>Artemiidae</taxon>
        <taxon>Artemia</taxon>
    </lineage>
</organism>
<dbReference type="EMBL" id="JAVRJZ010002389">
    <property type="protein sequence ID" value="KAK2701672.1"/>
    <property type="molecule type" value="Genomic_DNA"/>
</dbReference>
<feature type="compositionally biased region" description="Polar residues" evidence="2">
    <location>
        <begin position="335"/>
        <end position="352"/>
    </location>
</feature>
<dbReference type="Gene3D" id="1.20.58.60">
    <property type="match status" value="1"/>
</dbReference>
<name>A0AA88HA55_ARTSF</name>
<feature type="region of interest" description="Disordered" evidence="2">
    <location>
        <begin position="334"/>
        <end position="361"/>
    </location>
</feature>
<keyword evidence="1" id="KW-0175">Coiled coil</keyword>
<accession>A0AA88HA55</accession>
<sequence>MKKPESRKTEDLILLVTKTTALAPRCEDRLSPHDALGDTGRDPKMLECMKAILEETKALDQRLVALDGTTQALVDGAYKHGSNACHIADQAEAIRGRYVDLRQQLEERCAALQVVFEAAAELLEVLKSVTVDLSSLEQEFDSMEAPARMLPVVQTQLDQITNMEKHILKLEERSKARNDELERVLGKLESFYGPLDKVLINIEEEFCEKLRNSLEETVLESNTGQGLVQSAAPGEHNLLHEEIVAKRSGFETLSDTASALMILVGDKAACGLADKVAYITDHYVDVPTSHLEMEAVANMFDRNPEGYIPTGKNLWLHCDLTGKRNLHLMPKRSMTKSSTKYKNTHVEQNSEFIKSEKENRG</sequence>
<protein>
    <submittedName>
        <fullName evidence="3">Uncharacterized protein</fullName>
    </submittedName>
</protein>
<comment type="caution">
    <text evidence="3">The sequence shown here is derived from an EMBL/GenBank/DDBJ whole genome shotgun (WGS) entry which is preliminary data.</text>
</comment>
<reference evidence="3" key="1">
    <citation type="submission" date="2023-07" db="EMBL/GenBank/DDBJ databases">
        <title>Chromosome-level genome assembly of Artemia franciscana.</title>
        <authorList>
            <person name="Jo E."/>
        </authorList>
    </citation>
    <scope>NUCLEOTIDE SEQUENCE</scope>
    <source>
        <tissue evidence="3">Whole body</tissue>
    </source>
</reference>
<proteinExistence type="predicted"/>
<dbReference type="SUPFAM" id="SSF46966">
    <property type="entry name" value="Spectrin repeat"/>
    <property type="match status" value="1"/>
</dbReference>
<evidence type="ECO:0000313" key="4">
    <source>
        <dbReference type="Proteomes" id="UP001187531"/>
    </source>
</evidence>
<feature type="coiled-coil region" evidence="1">
    <location>
        <begin position="119"/>
        <end position="173"/>
    </location>
</feature>
<feature type="non-terminal residue" evidence="3">
    <location>
        <position position="1"/>
    </location>
</feature>
<gene>
    <name evidence="3" type="ORF">QYM36_019690</name>
</gene>
<evidence type="ECO:0000256" key="1">
    <source>
        <dbReference type="SAM" id="Coils"/>
    </source>
</evidence>
<dbReference type="Proteomes" id="UP001187531">
    <property type="component" value="Unassembled WGS sequence"/>
</dbReference>
<keyword evidence="4" id="KW-1185">Reference proteome</keyword>
<evidence type="ECO:0000256" key="2">
    <source>
        <dbReference type="SAM" id="MobiDB-lite"/>
    </source>
</evidence>